<keyword evidence="11" id="KW-0995">Kinetochore</keyword>
<evidence type="ECO:0000256" key="18">
    <source>
        <dbReference type="ARBA" id="ARBA00044346"/>
    </source>
</evidence>
<evidence type="ECO:0000256" key="14">
    <source>
        <dbReference type="ARBA" id="ARBA00023242"/>
    </source>
</evidence>
<evidence type="ECO:0000256" key="2">
    <source>
        <dbReference type="ARBA" id="ARBA00004186"/>
    </source>
</evidence>
<dbReference type="InterPro" id="IPR013966">
    <property type="entry name" value="Spc34"/>
</dbReference>
<evidence type="ECO:0000256" key="17">
    <source>
        <dbReference type="ARBA" id="ARBA00044112"/>
    </source>
</evidence>
<reference evidence="21 22" key="1">
    <citation type="journal article" date="2016" name="Proc. Natl. Acad. Sci. U.S.A.">
        <title>Comparative genomics of biotechnologically important yeasts.</title>
        <authorList>
            <person name="Riley R."/>
            <person name="Haridas S."/>
            <person name="Wolfe K.H."/>
            <person name="Lopes M.R."/>
            <person name="Hittinger C.T."/>
            <person name="Goeker M."/>
            <person name="Salamov A.A."/>
            <person name="Wisecaver J.H."/>
            <person name="Long T.M."/>
            <person name="Calvey C.H."/>
            <person name="Aerts A.L."/>
            <person name="Barry K.W."/>
            <person name="Choi C."/>
            <person name="Clum A."/>
            <person name="Coughlan A.Y."/>
            <person name="Deshpande S."/>
            <person name="Douglass A.P."/>
            <person name="Hanson S.J."/>
            <person name="Klenk H.-P."/>
            <person name="LaButti K.M."/>
            <person name="Lapidus A."/>
            <person name="Lindquist E.A."/>
            <person name="Lipzen A.M."/>
            <person name="Meier-Kolthoff J.P."/>
            <person name="Ohm R.A."/>
            <person name="Otillar R.P."/>
            <person name="Pangilinan J.L."/>
            <person name="Peng Y."/>
            <person name="Rokas A."/>
            <person name="Rosa C.A."/>
            <person name="Scheuner C."/>
            <person name="Sibirny A.A."/>
            <person name="Slot J.C."/>
            <person name="Stielow J.B."/>
            <person name="Sun H."/>
            <person name="Kurtzman C.P."/>
            <person name="Blackwell M."/>
            <person name="Grigoriev I.V."/>
            <person name="Jeffries T.W."/>
        </authorList>
    </citation>
    <scope>NUCLEOTIDE SEQUENCE [LARGE SCALE GENOMIC DNA]</scope>
    <source>
        <strain evidence="21 22">DSM 6958</strain>
    </source>
</reference>
<dbReference type="EMBL" id="KV454408">
    <property type="protein sequence ID" value="ODQ66324.1"/>
    <property type="molecule type" value="Genomic_DNA"/>
</dbReference>
<dbReference type="GO" id="GO:0008608">
    <property type="term" value="P:attachment of spindle microtubules to kinetochore"/>
    <property type="evidence" value="ECO:0007669"/>
    <property type="project" value="InterPro"/>
</dbReference>
<keyword evidence="9" id="KW-0498">Mitosis</keyword>
<keyword evidence="14" id="KW-0539">Nucleus</keyword>
<evidence type="ECO:0000256" key="11">
    <source>
        <dbReference type="ARBA" id="ARBA00022838"/>
    </source>
</evidence>
<keyword evidence="8" id="KW-0493">Microtubule</keyword>
<name>A0A1E3PMA3_9ASCO</name>
<accession>A0A1E3PMA3</accession>
<gene>
    <name evidence="21" type="ORF">NADFUDRAFT_40965</name>
</gene>
<keyword evidence="12 19" id="KW-0175">Coiled coil</keyword>
<dbReference type="AlphaFoldDB" id="A0A1E3PMA3"/>
<comment type="subcellular location">
    <subcellularLocation>
        <location evidence="3">Chromosome</location>
        <location evidence="3">Centromere</location>
        <location evidence="3">Kinetochore</location>
    </subcellularLocation>
    <subcellularLocation>
        <location evidence="2">Cytoplasm</location>
        <location evidence="2">Cytoskeleton</location>
        <location evidence="2">Spindle</location>
    </subcellularLocation>
    <subcellularLocation>
        <location evidence="1">Nucleus</location>
    </subcellularLocation>
</comment>
<dbReference type="Proteomes" id="UP000095009">
    <property type="component" value="Unassembled WGS sequence"/>
</dbReference>
<evidence type="ECO:0000256" key="1">
    <source>
        <dbReference type="ARBA" id="ARBA00004123"/>
    </source>
</evidence>
<evidence type="ECO:0000256" key="6">
    <source>
        <dbReference type="ARBA" id="ARBA00022490"/>
    </source>
</evidence>
<evidence type="ECO:0000256" key="4">
    <source>
        <dbReference type="ARBA" id="ARBA00008491"/>
    </source>
</evidence>
<protein>
    <recommendedName>
        <fullName evidence="17">DASH complex subunit SPC34</fullName>
    </recommendedName>
    <alternativeName>
        <fullName evidence="18">Outer kinetochore protein SPC34</fullName>
    </alternativeName>
</protein>
<comment type="similarity">
    <text evidence="4">Belongs to the DASH complex SPC34 family.</text>
</comment>
<keyword evidence="5" id="KW-0158">Chromosome</keyword>
<keyword evidence="22" id="KW-1185">Reference proteome</keyword>
<evidence type="ECO:0000256" key="20">
    <source>
        <dbReference type="SAM" id="MobiDB-lite"/>
    </source>
</evidence>
<dbReference type="OrthoDB" id="10016597at2759"/>
<keyword evidence="13" id="KW-0206">Cytoskeleton</keyword>
<dbReference type="STRING" id="857566.A0A1E3PMA3"/>
<proteinExistence type="inferred from homology"/>
<evidence type="ECO:0000256" key="16">
    <source>
        <dbReference type="ARBA" id="ARBA00023328"/>
    </source>
</evidence>
<feature type="region of interest" description="Disordered" evidence="20">
    <location>
        <begin position="164"/>
        <end position="198"/>
    </location>
</feature>
<dbReference type="GO" id="GO:0005876">
    <property type="term" value="C:spindle microtubule"/>
    <property type="evidence" value="ECO:0007669"/>
    <property type="project" value="InterPro"/>
</dbReference>
<evidence type="ECO:0000256" key="9">
    <source>
        <dbReference type="ARBA" id="ARBA00022776"/>
    </source>
</evidence>
<keyword evidence="6" id="KW-0963">Cytoplasm</keyword>
<evidence type="ECO:0000313" key="21">
    <source>
        <dbReference type="EMBL" id="ODQ66324.1"/>
    </source>
</evidence>
<evidence type="ECO:0000256" key="8">
    <source>
        <dbReference type="ARBA" id="ARBA00022701"/>
    </source>
</evidence>
<keyword evidence="7" id="KW-0132">Cell division</keyword>
<sequence length="346" mass="39190">MLSLDDHLVKIKETLTSINTLYFRPPGIFTNAVIGNPEITTLIRDLEQPEKGIFRVVPIGSGAEKKRTGRKRKMDGLNVNVTNNIDFKTDHSETNTTEAEESLTSAVMRGGYDIGYGFYDEVEEMRPAESSRTTIMTAGDQSAYLKKRMDQLIESILREVDPNHSWELSGDFSGQPYERGNSHNKKSKGDINSESGEGEEVKFGNVNVLVTVIERLKELYNPHGSEPDISSGVDYDPEIIQTTIEFEKRLKEYNKSYQEAISGVFEKEQLREKLEEKKRKAPINSRGAENKWVGRSHGFQLNSESISSMTFKQADEAIKAYEEDISRMKAQIETTRQQTTDLQKEG</sequence>
<organism evidence="21 22">
    <name type="scientific">Nadsonia fulvescens var. elongata DSM 6958</name>
    <dbReference type="NCBI Taxonomy" id="857566"/>
    <lineage>
        <taxon>Eukaryota</taxon>
        <taxon>Fungi</taxon>
        <taxon>Dikarya</taxon>
        <taxon>Ascomycota</taxon>
        <taxon>Saccharomycotina</taxon>
        <taxon>Dipodascomycetes</taxon>
        <taxon>Dipodascales</taxon>
        <taxon>Dipodascales incertae sedis</taxon>
        <taxon>Nadsonia</taxon>
    </lineage>
</organism>
<evidence type="ECO:0000256" key="15">
    <source>
        <dbReference type="ARBA" id="ARBA00023306"/>
    </source>
</evidence>
<evidence type="ECO:0000256" key="13">
    <source>
        <dbReference type="ARBA" id="ARBA00023212"/>
    </source>
</evidence>
<evidence type="ECO:0000256" key="12">
    <source>
        <dbReference type="ARBA" id="ARBA00023054"/>
    </source>
</evidence>
<evidence type="ECO:0000256" key="10">
    <source>
        <dbReference type="ARBA" id="ARBA00022829"/>
    </source>
</evidence>
<evidence type="ECO:0000256" key="7">
    <source>
        <dbReference type="ARBA" id="ARBA00022618"/>
    </source>
</evidence>
<evidence type="ECO:0000256" key="5">
    <source>
        <dbReference type="ARBA" id="ARBA00022454"/>
    </source>
</evidence>
<dbReference type="Pfam" id="PF08657">
    <property type="entry name" value="DASH_Spc34"/>
    <property type="match status" value="1"/>
</dbReference>
<evidence type="ECO:0000256" key="19">
    <source>
        <dbReference type="SAM" id="Coils"/>
    </source>
</evidence>
<evidence type="ECO:0000256" key="3">
    <source>
        <dbReference type="ARBA" id="ARBA00004629"/>
    </source>
</evidence>
<dbReference type="GO" id="GO:0042729">
    <property type="term" value="C:DASH complex"/>
    <property type="evidence" value="ECO:0007669"/>
    <property type="project" value="InterPro"/>
</dbReference>
<dbReference type="GO" id="GO:0051301">
    <property type="term" value="P:cell division"/>
    <property type="evidence" value="ECO:0007669"/>
    <property type="project" value="UniProtKB-KW"/>
</dbReference>
<evidence type="ECO:0000313" key="22">
    <source>
        <dbReference type="Proteomes" id="UP000095009"/>
    </source>
</evidence>
<keyword evidence="15" id="KW-0131">Cell cycle</keyword>
<feature type="coiled-coil region" evidence="19">
    <location>
        <begin position="311"/>
        <end position="345"/>
    </location>
</feature>
<keyword evidence="16" id="KW-0137">Centromere</keyword>
<keyword evidence="10" id="KW-0159">Chromosome partition</keyword>